<dbReference type="EMBL" id="LODU01000022">
    <property type="protein sequence ID" value="POH33204.1"/>
    <property type="molecule type" value="Genomic_DNA"/>
</dbReference>
<organism evidence="1 2">
    <name type="scientific">Sinorhizobium americanum</name>
    <dbReference type="NCBI Taxonomy" id="194963"/>
    <lineage>
        <taxon>Bacteria</taxon>
        <taxon>Pseudomonadati</taxon>
        <taxon>Pseudomonadota</taxon>
        <taxon>Alphaproteobacteria</taxon>
        <taxon>Hyphomicrobiales</taxon>
        <taxon>Rhizobiaceae</taxon>
        <taxon>Sinorhizobium/Ensifer group</taxon>
        <taxon>Sinorhizobium</taxon>
    </lineage>
</organism>
<name>A0A2S3YQ48_9HYPH</name>
<dbReference type="RefSeq" id="WP_097527948.1">
    <property type="nucleotide sequence ID" value="NZ_LODU01000022.1"/>
</dbReference>
<protein>
    <submittedName>
        <fullName evidence="1">Uncharacterized protein</fullName>
    </submittedName>
</protein>
<dbReference type="AlphaFoldDB" id="A0A2S3YQ48"/>
<dbReference type="Proteomes" id="UP000237511">
    <property type="component" value="Unassembled WGS sequence"/>
</dbReference>
<evidence type="ECO:0000313" key="2">
    <source>
        <dbReference type="Proteomes" id="UP000237511"/>
    </source>
</evidence>
<reference evidence="1 2" key="1">
    <citation type="journal article" date="2014" name="Syst. Appl. Microbiol.">
        <title>Microsymbionts of Phaseolus vulgaris in acid and alkaline soils of Mexico.</title>
        <authorList>
            <person name="Verastegui-Valdes M.M."/>
            <person name="Zhang Y.J."/>
            <person name="Rivera-Orduna F.N."/>
            <person name="Cheng H.P."/>
            <person name="Sui X.H."/>
            <person name="Wang E.T."/>
        </authorList>
    </citation>
    <scope>NUCLEOTIDE SEQUENCE [LARGE SCALE GENOMIC DNA]</scope>
    <source>
        <strain evidence="1 2">FG01</strain>
    </source>
</reference>
<accession>A0A2S3YQ48</accession>
<sequence>MRAQSWAKENWPHYHDPFEPVANGPSLAKIQKYVQGIEQEKRVLLTNDTVHSDPQETVSGFTRLGYVAVYPAEDVSFDPSTGLKFTITSGLSDLQ</sequence>
<evidence type="ECO:0000313" key="1">
    <source>
        <dbReference type="EMBL" id="POH33204.1"/>
    </source>
</evidence>
<gene>
    <name evidence="1" type="ORF">ATY31_11125</name>
</gene>
<proteinExistence type="predicted"/>
<comment type="caution">
    <text evidence="1">The sequence shown here is derived from an EMBL/GenBank/DDBJ whole genome shotgun (WGS) entry which is preliminary data.</text>
</comment>